<feature type="transmembrane region" description="Helical" evidence="5">
    <location>
        <begin position="704"/>
        <end position="722"/>
    </location>
</feature>
<feature type="transmembrane region" description="Helical" evidence="5">
    <location>
        <begin position="86"/>
        <end position="105"/>
    </location>
</feature>
<keyword evidence="8" id="KW-1185">Reference proteome</keyword>
<feature type="transmembrane region" description="Helical" evidence="5">
    <location>
        <begin position="557"/>
        <end position="577"/>
    </location>
</feature>
<feature type="transmembrane region" description="Helical" evidence="5">
    <location>
        <begin position="15"/>
        <end position="38"/>
    </location>
</feature>
<dbReference type="InterPro" id="IPR005829">
    <property type="entry name" value="Sugar_transporter_CS"/>
</dbReference>
<protein>
    <recommendedName>
        <fullName evidence="6">Major facilitator superfamily (MFS) profile domain-containing protein</fullName>
    </recommendedName>
</protein>
<dbReference type="SUPFAM" id="SSF103473">
    <property type="entry name" value="MFS general substrate transporter"/>
    <property type="match status" value="2"/>
</dbReference>
<dbReference type="InterPro" id="IPR050549">
    <property type="entry name" value="MFS_Trehalose_Transporter"/>
</dbReference>
<sequence>MSNTKEKFSPFLKQCFVTGAVCSNIAGHGSIIGFPAVLLPQLREKGSPITLTEDGGSWIASVLGITILVGNFITPTLMEKLGRKPAHFAVTLPIIAGWLITIFANSFEALLIGRVLQGLSFGMILPLGSVLVGEYTSPKDRGTFLMSVSLAQAFGIFFVHLVGSLLNWRKTAMICIFFSFASLLMVLFSPESPSWLAAKGKYDECKKVFRWLRGDGEEDELEELIRARVVENSKSATSKITLSVIIKVVKKREFLIPIVLMVHANAMMQFAGGTTMAAYSTTIIGLIMGPEASAHFWMVALDTQRLISNAIAMYVINKFKRRTMMFLTGGICVLSHIAIAGYVYAKLHGILSYDSIWIPALLINLQFFSVATGMVPLPNVIAGEVFPLEYRGLGGSISVISIAAFIFVTLKTFPGLIARIHLHGTYIVYALVLTYNLVVIWYLLPETKDRTLQQIEDEFKELRDSDGLHKHRLPRLRDWIPRSSATTTEGAWRRHYPIQERGILDSFRPHHKHADWFLFDAAHHGQLGRRTAHFIAAVPFLAGWLYTSMATSVQDLLIGRILQGVSSGLLTILRSVLIGEYTSPSNRGAFLTTISLAQAFGIFFVHLVGSLVSWQTTALICAFFAYTSFIMTMFTPESPSWLVARRRYDECRRVFLWLRGDTENEELDEMINVHVAHEKAKSQSGSAKVSRFESMLKTARRKEFYKPIVLMLHANVLMQFAGGTTMSAYSTVIIGLLMGPGVNAHFWMVFLDTQRIISNSMAVYVINRVKRRTMLFSTGALCVAAHVAIAAYVYAKDTGTLVYDALWLPVLLINVHFFTVAVGMVPMPNVIAGEVFPLEHRSVCGSISLTTSSGFMFLALKTFPQLVDATGLQGTYSLYAVLLTYNLTVIWMLLPETKGKTLQQIEEEFRGRPLRPEETEMKLVLRMDPMEAYRSKLSLRRCSSAIL</sequence>
<feature type="transmembrane region" description="Helical" evidence="5">
    <location>
        <begin position="393"/>
        <end position="414"/>
    </location>
</feature>
<feature type="transmembrane region" description="Helical" evidence="5">
    <location>
        <begin position="254"/>
        <end position="271"/>
    </location>
</feature>
<name>A0ABN8ILH9_9NEOP</name>
<organism evidence="7 8">
    <name type="scientific">Iphiclides podalirius</name>
    <name type="common">scarce swallowtail</name>
    <dbReference type="NCBI Taxonomy" id="110791"/>
    <lineage>
        <taxon>Eukaryota</taxon>
        <taxon>Metazoa</taxon>
        <taxon>Ecdysozoa</taxon>
        <taxon>Arthropoda</taxon>
        <taxon>Hexapoda</taxon>
        <taxon>Insecta</taxon>
        <taxon>Pterygota</taxon>
        <taxon>Neoptera</taxon>
        <taxon>Endopterygota</taxon>
        <taxon>Lepidoptera</taxon>
        <taxon>Glossata</taxon>
        <taxon>Ditrysia</taxon>
        <taxon>Papilionoidea</taxon>
        <taxon>Papilionidae</taxon>
        <taxon>Papilioninae</taxon>
        <taxon>Iphiclides</taxon>
    </lineage>
</organism>
<dbReference type="InterPro" id="IPR005828">
    <property type="entry name" value="MFS_sugar_transport-like"/>
</dbReference>
<dbReference type="PROSITE" id="PS00217">
    <property type="entry name" value="SUGAR_TRANSPORT_2"/>
    <property type="match status" value="2"/>
</dbReference>
<gene>
    <name evidence="7" type="ORF">IPOD504_LOCUS11311</name>
</gene>
<feature type="transmembrane region" description="Helical" evidence="5">
    <location>
        <begin position="144"/>
        <end position="165"/>
    </location>
</feature>
<evidence type="ECO:0000259" key="6">
    <source>
        <dbReference type="PROSITE" id="PS50850"/>
    </source>
</evidence>
<feature type="transmembrane region" description="Helical" evidence="5">
    <location>
        <begin position="589"/>
        <end position="608"/>
    </location>
</feature>
<feature type="transmembrane region" description="Helical" evidence="5">
    <location>
        <begin position="843"/>
        <end position="864"/>
    </location>
</feature>
<proteinExistence type="predicted"/>
<feature type="transmembrane region" description="Helical" evidence="5">
    <location>
        <begin position="277"/>
        <end position="301"/>
    </location>
</feature>
<comment type="subcellular location">
    <subcellularLocation>
        <location evidence="1">Membrane</location>
        <topology evidence="1">Multi-pass membrane protein</topology>
    </subcellularLocation>
</comment>
<feature type="transmembrane region" description="Helical" evidence="5">
    <location>
        <begin position="58"/>
        <end position="74"/>
    </location>
</feature>
<feature type="transmembrane region" description="Helical" evidence="5">
    <location>
        <begin position="772"/>
        <end position="794"/>
    </location>
</feature>
<feature type="transmembrane region" description="Helical" evidence="5">
    <location>
        <begin position="532"/>
        <end position="551"/>
    </location>
</feature>
<feature type="transmembrane region" description="Helical" evidence="5">
    <location>
        <begin position="171"/>
        <end position="189"/>
    </location>
</feature>
<feature type="transmembrane region" description="Helical" evidence="5">
    <location>
        <begin position="614"/>
        <end position="636"/>
    </location>
</feature>
<feature type="domain" description="Major facilitator superfamily (MFS) profile" evidence="6">
    <location>
        <begin position="450"/>
        <end position="898"/>
    </location>
</feature>
<feature type="transmembrane region" description="Helical" evidence="5">
    <location>
        <begin position="111"/>
        <end position="132"/>
    </location>
</feature>
<evidence type="ECO:0000256" key="3">
    <source>
        <dbReference type="ARBA" id="ARBA00022989"/>
    </source>
</evidence>
<feature type="non-terminal residue" evidence="7">
    <location>
        <position position="947"/>
    </location>
</feature>
<evidence type="ECO:0000313" key="7">
    <source>
        <dbReference type="EMBL" id="CAH2061124.1"/>
    </source>
</evidence>
<dbReference type="InterPro" id="IPR020846">
    <property type="entry name" value="MFS_dom"/>
</dbReference>
<reference evidence="7" key="1">
    <citation type="submission" date="2022-03" db="EMBL/GenBank/DDBJ databases">
        <authorList>
            <person name="Martin H S."/>
        </authorList>
    </citation>
    <scope>NUCLEOTIDE SEQUENCE</scope>
</reference>
<evidence type="ECO:0000256" key="5">
    <source>
        <dbReference type="SAM" id="Phobius"/>
    </source>
</evidence>
<feature type="transmembrane region" description="Helical" evidence="5">
    <location>
        <begin position="806"/>
        <end position="831"/>
    </location>
</feature>
<evidence type="ECO:0000256" key="1">
    <source>
        <dbReference type="ARBA" id="ARBA00004141"/>
    </source>
</evidence>
<dbReference type="EMBL" id="OW152839">
    <property type="protein sequence ID" value="CAH2061124.1"/>
    <property type="molecule type" value="Genomic_DNA"/>
</dbReference>
<evidence type="ECO:0000256" key="2">
    <source>
        <dbReference type="ARBA" id="ARBA00022692"/>
    </source>
</evidence>
<keyword evidence="2 5" id="KW-0812">Transmembrane</keyword>
<dbReference type="PANTHER" id="PTHR48021:SF68">
    <property type="entry name" value="MAJOR FACILITATOR SUPERFAMILY (MFS) PROFILE DOMAIN-CONTAINING PROTEIN"/>
    <property type="match status" value="1"/>
</dbReference>
<keyword evidence="4 5" id="KW-0472">Membrane</keyword>
<dbReference type="PANTHER" id="PTHR48021">
    <property type="match status" value="1"/>
</dbReference>
<dbReference type="Gene3D" id="1.20.1250.20">
    <property type="entry name" value="MFS general substrate transporter like domains"/>
    <property type="match status" value="2"/>
</dbReference>
<feature type="domain" description="Major facilitator superfamily (MFS) profile" evidence="6">
    <location>
        <begin position="1"/>
        <end position="448"/>
    </location>
</feature>
<dbReference type="Pfam" id="PF00083">
    <property type="entry name" value="Sugar_tr"/>
    <property type="match status" value="2"/>
</dbReference>
<evidence type="ECO:0000256" key="4">
    <source>
        <dbReference type="ARBA" id="ARBA00023136"/>
    </source>
</evidence>
<dbReference type="InterPro" id="IPR036259">
    <property type="entry name" value="MFS_trans_sf"/>
</dbReference>
<dbReference type="PROSITE" id="PS50850">
    <property type="entry name" value="MFS"/>
    <property type="match status" value="2"/>
</dbReference>
<feature type="transmembrane region" description="Helical" evidence="5">
    <location>
        <begin position="356"/>
        <end position="381"/>
    </location>
</feature>
<accession>A0ABN8ILH9</accession>
<evidence type="ECO:0000313" key="8">
    <source>
        <dbReference type="Proteomes" id="UP000837857"/>
    </source>
</evidence>
<feature type="transmembrane region" description="Helical" evidence="5">
    <location>
        <begin position="322"/>
        <end position="344"/>
    </location>
</feature>
<feature type="transmembrane region" description="Helical" evidence="5">
    <location>
        <begin position="728"/>
        <end position="751"/>
    </location>
</feature>
<dbReference type="Proteomes" id="UP000837857">
    <property type="component" value="Chromosome 27"/>
</dbReference>
<feature type="transmembrane region" description="Helical" evidence="5">
    <location>
        <begin position="876"/>
        <end position="894"/>
    </location>
</feature>
<feature type="transmembrane region" description="Helical" evidence="5">
    <location>
        <begin position="426"/>
        <end position="444"/>
    </location>
</feature>
<keyword evidence="3 5" id="KW-1133">Transmembrane helix</keyword>